<protein>
    <submittedName>
        <fullName evidence="1">Uncharacterized protein</fullName>
    </submittedName>
</protein>
<keyword evidence="2" id="KW-1185">Reference proteome</keyword>
<gene>
    <name evidence="1" type="ORF">SAMN02194393_03496</name>
</gene>
<proteinExistence type="predicted"/>
<dbReference type="EMBL" id="FUZT01000009">
    <property type="protein sequence ID" value="SKC80881.1"/>
    <property type="molecule type" value="Genomic_DNA"/>
</dbReference>
<dbReference type="AlphaFoldDB" id="A0A1T5LY33"/>
<reference evidence="1 2" key="1">
    <citation type="submission" date="2017-02" db="EMBL/GenBank/DDBJ databases">
        <authorList>
            <person name="Peterson S.W."/>
        </authorList>
    </citation>
    <scope>NUCLEOTIDE SEQUENCE [LARGE SCALE GENOMIC DNA]</scope>
    <source>
        <strain evidence="1 2">M1</strain>
    </source>
</reference>
<dbReference type="RefSeq" id="WP_170917474.1">
    <property type="nucleotide sequence ID" value="NZ_FUZT01000009.1"/>
</dbReference>
<evidence type="ECO:0000313" key="1">
    <source>
        <dbReference type="EMBL" id="SKC80881.1"/>
    </source>
</evidence>
<name>A0A1T5LY33_9FIRM</name>
<organism evidence="1 2">
    <name type="scientific">Maledivibacter halophilus</name>
    <dbReference type="NCBI Taxonomy" id="36842"/>
    <lineage>
        <taxon>Bacteria</taxon>
        <taxon>Bacillati</taxon>
        <taxon>Bacillota</taxon>
        <taxon>Clostridia</taxon>
        <taxon>Peptostreptococcales</taxon>
        <taxon>Caminicellaceae</taxon>
        <taxon>Maledivibacter</taxon>
    </lineage>
</organism>
<evidence type="ECO:0000313" key="2">
    <source>
        <dbReference type="Proteomes" id="UP000190285"/>
    </source>
</evidence>
<sequence>MDVESDTRSKEVDRTVKDNSDIEPVNIENMTIFSSYKILKDGTRIFSAED</sequence>
<accession>A0A1T5LY33</accession>
<dbReference type="Proteomes" id="UP000190285">
    <property type="component" value="Unassembled WGS sequence"/>
</dbReference>